<evidence type="ECO:0000313" key="3">
    <source>
        <dbReference type="EMBL" id="PMD29414.1"/>
    </source>
</evidence>
<organism evidence="3 4">
    <name type="scientific">Hyaloscypha variabilis (strain UAMH 11265 / GT02V1 / F)</name>
    <name type="common">Meliniomyces variabilis</name>
    <dbReference type="NCBI Taxonomy" id="1149755"/>
    <lineage>
        <taxon>Eukaryota</taxon>
        <taxon>Fungi</taxon>
        <taxon>Dikarya</taxon>
        <taxon>Ascomycota</taxon>
        <taxon>Pezizomycotina</taxon>
        <taxon>Leotiomycetes</taxon>
        <taxon>Helotiales</taxon>
        <taxon>Hyaloscyphaceae</taxon>
        <taxon>Hyaloscypha</taxon>
        <taxon>Hyaloscypha variabilis</taxon>
    </lineage>
</organism>
<keyword evidence="4" id="KW-1185">Reference proteome</keyword>
<protein>
    <submittedName>
        <fullName evidence="3">HET-domain-containing protein</fullName>
    </submittedName>
</protein>
<gene>
    <name evidence="3" type="ORF">L207DRAFT_520927</name>
</gene>
<evidence type="ECO:0000313" key="4">
    <source>
        <dbReference type="Proteomes" id="UP000235786"/>
    </source>
</evidence>
<evidence type="ECO:0000256" key="1">
    <source>
        <dbReference type="SAM" id="MobiDB-lite"/>
    </source>
</evidence>
<reference evidence="3 4" key="1">
    <citation type="submission" date="2016-04" db="EMBL/GenBank/DDBJ databases">
        <title>A degradative enzymes factory behind the ericoid mycorrhizal symbiosis.</title>
        <authorList>
            <consortium name="DOE Joint Genome Institute"/>
            <person name="Martino E."/>
            <person name="Morin E."/>
            <person name="Grelet G."/>
            <person name="Kuo A."/>
            <person name="Kohler A."/>
            <person name="Daghino S."/>
            <person name="Barry K."/>
            <person name="Choi C."/>
            <person name="Cichocki N."/>
            <person name="Clum A."/>
            <person name="Copeland A."/>
            <person name="Hainaut M."/>
            <person name="Haridas S."/>
            <person name="Labutti K."/>
            <person name="Lindquist E."/>
            <person name="Lipzen A."/>
            <person name="Khouja H.-R."/>
            <person name="Murat C."/>
            <person name="Ohm R."/>
            <person name="Olson A."/>
            <person name="Spatafora J."/>
            <person name="Veneault-Fourrey C."/>
            <person name="Henrissat B."/>
            <person name="Grigoriev I."/>
            <person name="Martin F."/>
            <person name="Perotto S."/>
        </authorList>
    </citation>
    <scope>NUCLEOTIDE SEQUENCE [LARGE SCALE GENOMIC DNA]</scope>
    <source>
        <strain evidence="3 4">F</strain>
    </source>
</reference>
<evidence type="ECO:0000259" key="2">
    <source>
        <dbReference type="Pfam" id="PF06985"/>
    </source>
</evidence>
<dbReference type="AlphaFoldDB" id="A0A2J6QT20"/>
<dbReference type="OrthoDB" id="2157530at2759"/>
<dbReference type="EMBL" id="KZ613974">
    <property type="protein sequence ID" value="PMD29414.1"/>
    <property type="molecule type" value="Genomic_DNA"/>
</dbReference>
<dbReference type="STRING" id="1149755.A0A2J6QT20"/>
<dbReference type="PANTHER" id="PTHR24148">
    <property type="entry name" value="ANKYRIN REPEAT DOMAIN-CONTAINING PROTEIN 39 HOMOLOG-RELATED"/>
    <property type="match status" value="1"/>
</dbReference>
<feature type="region of interest" description="Disordered" evidence="1">
    <location>
        <begin position="140"/>
        <end position="160"/>
    </location>
</feature>
<sequence>MDEHTLSREKQEEVRASLRELLNPERFLDSLGEKISAEDRDMLISQVNNVINEHLGPLPAKRNPPGTEIDLLEARFDQVLKGMSKHFPDGLPKNSSQTTSKLDVDKTLKKLDPYSAKHFEKELEFAKKLRKHPLEGFLNSLATDPKNAMPEARTTTRKGKEIESTGVKKFEYVPMSESTDASRLIVLHPGAREDEIKCNLIPLPLSILEAPDDKKSEVSQYEALSYVWGAQIDPVLIEIDGQDFQIGRNLYSALINLRFEDKDRLLWIDAICINQDDIAERNWQVSRMGLIYRSAFQTIAWLGPATWGSDMICMSIQALQSTQRGYAHTVPSELRNLNMMLFGHDDCDNSTPKANLDTTFVQLLWDQLDQIFERPLWMRSWVMQEIVLSRHVTVQCGTLSFPYDALILAFSDAAQVRSLLGLNAYTPLKTGGPKFIQFAVVRGDLRSSEEEVPLFRLAARYGRLLATDPRDKIYAILSLSPKLIREGKLLEHGFLPDYEKSTLEVYRDFTLFCIKKYNNFDVFSRPFRNNEEHPLDYENWVDDWPSWVPDWDRRGIKENDFRGLDAMGSNPFREFNASAGWGDVKLVEVNRRTIWSAGMVFDEVAAVVDGDIFQDPNAVAGDETEWDSWAGFALSMGDAYGYTAEEKEEAFWRTLVADADGKGEGAPQEFGEMYRHWRDNNPPLNFSENNTYKTFRDQLFVTTRGRKLFLTKRGYLGIGSWQIEEGNMVCILQGGKLPIVGRDSGASFERVQTEETEGASRERVSVYQLVGSGGTYIHGIMDGEAVGIIEEEGEELSGVFLC</sequence>
<dbReference type="Pfam" id="PF06985">
    <property type="entry name" value="HET"/>
    <property type="match status" value="1"/>
</dbReference>
<feature type="domain" description="Heterokaryon incompatibility" evidence="2">
    <location>
        <begin position="221"/>
        <end position="385"/>
    </location>
</feature>
<name>A0A2J6QT20_HYAVF</name>
<accession>A0A2J6QT20</accession>
<dbReference type="Pfam" id="PF26639">
    <property type="entry name" value="Het-6_barrel"/>
    <property type="match status" value="1"/>
</dbReference>
<dbReference type="InterPro" id="IPR010730">
    <property type="entry name" value="HET"/>
</dbReference>
<proteinExistence type="predicted"/>
<dbReference type="Proteomes" id="UP000235786">
    <property type="component" value="Unassembled WGS sequence"/>
</dbReference>
<dbReference type="PANTHER" id="PTHR24148:SF64">
    <property type="entry name" value="HETEROKARYON INCOMPATIBILITY DOMAIN-CONTAINING PROTEIN"/>
    <property type="match status" value="1"/>
</dbReference>
<dbReference type="InterPro" id="IPR052895">
    <property type="entry name" value="HetReg/Transcr_Mod"/>
</dbReference>